<proteinExistence type="predicted"/>
<sequence length="243" mass="26764">MLRVAAVALAWLVARCHGRSSRSGGRGARVLDAGAHAGGADVRAAGEARSGRQQGLAHRTAGGCTTLSPPLFEITEGVEESGLFWQESGLFEQKPEPHSGEDGDEIASWFITTQPAYRDRFRAYGPTKQFLFRGLLELLAEGRYLREIQRESPKLLFNPNVPTTLSSKVGKQVRLAAHRLNALHRRYGRACVEKPDSFKEEAFRVLVTDDFPPGAIDEAIELYDKAIRSESGSHSWARRLGHA</sequence>
<feature type="signal peptide" evidence="2">
    <location>
        <begin position="1"/>
        <end position="18"/>
    </location>
</feature>
<reference evidence="3" key="1">
    <citation type="submission" date="2021-01" db="EMBL/GenBank/DDBJ databases">
        <authorList>
            <person name="Corre E."/>
            <person name="Pelletier E."/>
            <person name="Niang G."/>
            <person name="Scheremetjew M."/>
            <person name="Finn R."/>
            <person name="Kale V."/>
            <person name="Holt S."/>
            <person name="Cochrane G."/>
            <person name="Meng A."/>
            <person name="Brown T."/>
            <person name="Cohen L."/>
        </authorList>
    </citation>
    <scope>NUCLEOTIDE SEQUENCE</scope>
    <source>
        <strain evidence="3">RCC3387</strain>
    </source>
</reference>
<feature type="chain" id="PRO_5030828048" evidence="2">
    <location>
        <begin position="19"/>
        <end position="243"/>
    </location>
</feature>
<gene>
    <name evidence="3" type="ORF">BRAN1462_LOCUS65932</name>
</gene>
<name>A0A7S2VT94_9DINO</name>
<evidence type="ECO:0000256" key="2">
    <source>
        <dbReference type="SAM" id="SignalP"/>
    </source>
</evidence>
<organism evidence="3">
    <name type="scientific">Zooxanthella nutricula</name>
    <dbReference type="NCBI Taxonomy" id="1333877"/>
    <lineage>
        <taxon>Eukaryota</taxon>
        <taxon>Sar</taxon>
        <taxon>Alveolata</taxon>
        <taxon>Dinophyceae</taxon>
        <taxon>Peridiniales</taxon>
        <taxon>Peridiniales incertae sedis</taxon>
        <taxon>Zooxanthella</taxon>
    </lineage>
</organism>
<keyword evidence="2" id="KW-0732">Signal</keyword>
<evidence type="ECO:0000256" key="1">
    <source>
        <dbReference type="SAM" id="MobiDB-lite"/>
    </source>
</evidence>
<protein>
    <submittedName>
        <fullName evidence="3">Uncharacterized protein</fullName>
    </submittedName>
</protein>
<accession>A0A7S2VT94</accession>
<dbReference type="EMBL" id="HBGW01104333">
    <property type="protein sequence ID" value="CAD9648110.1"/>
    <property type="molecule type" value="Transcribed_RNA"/>
</dbReference>
<dbReference type="AlphaFoldDB" id="A0A7S2VT94"/>
<feature type="region of interest" description="Disordered" evidence="1">
    <location>
        <begin position="42"/>
        <end position="62"/>
    </location>
</feature>
<evidence type="ECO:0000313" key="3">
    <source>
        <dbReference type="EMBL" id="CAD9648110.1"/>
    </source>
</evidence>